<dbReference type="AlphaFoldDB" id="A0A0D7BNE3"/>
<evidence type="ECO:0000313" key="2">
    <source>
        <dbReference type="Proteomes" id="UP000054007"/>
    </source>
</evidence>
<name>A0A0D7BNE3_9AGAR</name>
<keyword evidence="2" id="KW-1185">Reference proteome</keyword>
<dbReference type="STRING" id="1314674.A0A0D7BNE3"/>
<evidence type="ECO:0000313" key="1">
    <source>
        <dbReference type="EMBL" id="KIY71111.1"/>
    </source>
</evidence>
<dbReference type="SUPFAM" id="SSF52047">
    <property type="entry name" value="RNI-like"/>
    <property type="match status" value="1"/>
</dbReference>
<dbReference type="Proteomes" id="UP000054007">
    <property type="component" value="Unassembled WGS sequence"/>
</dbReference>
<proteinExistence type="predicted"/>
<protein>
    <recommendedName>
        <fullName evidence="3">F-box domain-containing protein</fullName>
    </recommendedName>
</protein>
<dbReference type="EMBL" id="KN880458">
    <property type="protein sequence ID" value="KIY71111.1"/>
    <property type="molecule type" value="Genomic_DNA"/>
</dbReference>
<reference evidence="1 2" key="1">
    <citation type="journal article" date="2015" name="Fungal Genet. Biol.">
        <title>Evolution of novel wood decay mechanisms in Agaricales revealed by the genome sequences of Fistulina hepatica and Cylindrobasidium torrendii.</title>
        <authorList>
            <person name="Floudas D."/>
            <person name="Held B.W."/>
            <person name="Riley R."/>
            <person name="Nagy L.G."/>
            <person name="Koehler G."/>
            <person name="Ransdell A.S."/>
            <person name="Younus H."/>
            <person name="Chow J."/>
            <person name="Chiniquy J."/>
            <person name="Lipzen A."/>
            <person name="Tritt A."/>
            <person name="Sun H."/>
            <person name="Haridas S."/>
            <person name="LaButti K."/>
            <person name="Ohm R.A."/>
            <person name="Kues U."/>
            <person name="Blanchette R.A."/>
            <person name="Grigoriev I.V."/>
            <person name="Minto R.E."/>
            <person name="Hibbett D.S."/>
        </authorList>
    </citation>
    <scope>NUCLEOTIDE SEQUENCE [LARGE SCALE GENOMIC DNA]</scope>
    <source>
        <strain evidence="1 2">FP15055 ss-10</strain>
    </source>
</reference>
<sequence>MSFPTTTDGCRLPQELVDAILDILGGSGDVGTLKECAAVCAAWTSTAQKNIFRRIGLHAGKGANSSAQPQTRLRQIRVAFELSPHLAAYVKDFHLEAGRPGFVHVPPNNYIATNDDLPLVASKLHNLEHLHVSFGFCHWDDVRSSPLAASILHRNTLLTSIDLRDVHFPTFGHLVNLLTAVPALRDVSLHNITWASESPCSLEAPASAKLHNLALGLVGSCYTTLIDWLLTGGCNLDLGNLQALELRLDASKCAAATSNLVAHTSATLRSLMMEAFWSDTPPNLLTLRIPAVHLQVMYTMETIDWLKWLPSVITSPAWYIERVFLTLPWASMYRDDVFRVQEPLWHDLDAALSKSQSNLVLLQIEMERLCDRSMLGQNTRETVTLDDIASHFTLASHLVSFQYKYVSP</sequence>
<dbReference type="OrthoDB" id="2827684at2759"/>
<organism evidence="1 2">
    <name type="scientific">Cylindrobasidium torrendii FP15055 ss-10</name>
    <dbReference type="NCBI Taxonomy" id="1314674"/>
    <lineage>
        <taxon>Eukaryota</taxon>
        <taxon>Fungi</taxon>
        <taxon>Dikarya</taxon>
        <taxon>Basidiomycota</taxon>
        <taxon>Agaricomycotina</taxon>
        <taxon>Agaricomycetes</taxon>
        <taxon>Agaricomycetidae</taxon>
        <taxon>Agaricales</taxon>
        <taxon>Marasmiineae</taxon>
        <taxon>Physalacriaceae</taxon>
        <taxon>Cylindrobasidium</taxon>
    </lineage>
</organism>
<gene>
    <name evidence="1" type="ORF">CYLTODRAFT_487481</name>
</gene>
<evidence type="ECO:0008006" key="3">
    <source>
        <dbReference type="Google" id="ProtNLM"/>
    </source>
</evidence>
<accession>A0A0D7BNE3</accession>